<dbReference type="AlphaFoldDB" id="A0A377H602"/>
<dbReference type="InterPro" id="IPR023346">
    <property type="entry name" value="Lysozyme-like_dom_sf"/>
</dbReference>
<keyword evidence="2" id="KW-0472">Membrane</keyword>
<feature type="compositionally biased region" description="Polar residues" evidence="1">
    <location>
        <begin position="914"/>
        <end position="924"/>
    </location>
</feature>
<feature type="transmembrane region" description="Helical" evidence="2">
    <location>
        <begin position="506"/>
        <end position="524"/>
    </location>
</feature>
<dbReference type="Proteomes" id="UP000254232">
    <property type="component" value="Unassembled WGS sequence"/>
</dbReference>
<dbReference type="Gene3D" id="1.10.530.10">
    <property type="match status" value="1"/>
</dbReference>
<keyword evidence="2" id="KW-0812">Transmembrane</keyword>
<evidence type="ECO:0000256" key="2">
    <source>
        <dbReference type="SAM" id="Phobius"/>
    </source>
</evidence>
<proteinExistence type="predicted"/>
<organism evidence="3 4">
    <name type="scientific">Gallibacterium anatis</name>
    <dbReference type="NCBI Taxonomy" id="750"/>
    <lineage>
        <taxon>Bacteria</taxon>
        <taxon>Pseudomonadati</taxon>
        <taxon>Pseudomonadota</taxon>
        <taxon>Gammaproteobacteria</taxon>
        <taxon>Pasteurellales</taxon>
        <taxon>Pasteurellaceae</taxon>
        <taxon>Gallibacterium</taxon>
    </lineage>
</organism>
<feature type="region of interest" description="Disordered" evidence="1">
    <location>
        <begin position="888"/>
        <end position="924"/>
    </location>
</feature>
<evidence type="ECO:0000313" key="3">
    <source>
        <dbReference type="EMBL" id="STO37570.1"/>
    </source>
</evidence>
<feature type="transmembrane region" description="Helical" evidence="2">
    <location>
        <begin position="476"/>
        <end position="499"/>
    </location>
</feature>
<accession>A0A377H602</accession>
<evidence type="ECO:0008006" key="5">
    <source>
        <dbReference type="Google" id="ProtNLM"/>
    </source>
</evidence>
<feature type="compositionally biased region" description="Polar residues" evidence="1">
    <location>
        <begin position="888"/>
        <end position="897"/>
    </location>
</feature>
<evidence type="ECO:0000256" key="1">
    <source>
        <dbReference type="SAM" id="MobiDB-lite"/>
    </source>
</evidence>
<name>A0A377H602_9PAST</name>
<protein>
    <recommendedName>
        <fullName evidence="5">Phage-related minor tail protein</fullName>
    </recommendedName>
</protein>
<dbReference type="EMBL" id="UGGZ01000001">
    <property type="protein sequence ID" value="STO37570.1"/>
    <property type="molecule type" value="Genomic_DNA"/>
</dbReference>
<dbReference type="GeneID" id="77263188"/>
<evidence type="ECO:0000313" key="4">
    <source>
        <dbReference type="Proteomes" id="UP000254232"/>
    </source>
</evidence>
<feature type="compositionally biased region" description="Low complexity" evidence="1">
    <location>
        <begin position="898"/>
        <end position="913"/>
    </location>
</feature>
<sequence length="1040" mass="112375">MSNIIDSLFFELGITGDFERQVNDALKNLNDFDTGVKNTEKTADNLGKSAKQVGGIFSQLAQLFAKGAGFDAIAKDVSIANDELKALAKNLGLNAEQLAAWEHSANLNNGSGKSTINFIKNLSNNLMRDATEGNKTVLNMLSELNGQSDEKIDIFNDDHTVKKADDILLEMADRFSKMDRNKAYSIASKMGMDDGLFNTLAEGKESAASKLNIAGLDLEQKKRSELEKLKQQGEKQSQKNVKVAKDLLEAVTKFTKVLGALGTMVMAGVGFERLIEDMANFNKELDNTSKNIGVTSTALTNWRGAAALAGGSAEGMTGFLGQLQNSFNRLAIMGDTSLVPVFNAFGVGVLDANGKVRDLNDVLLDLSASMSKMDRVQAHTLAQSLGMDDGTFNLLIQGPEKVNAYLTKVSSLYKSTEQDLATSQKLTESISYINEQFNALKLMIANAVTPVLVNMADYVTEFFNYLQKHEGLVKGVFYGFATALSVALIPTLITAAGAALAFMSPFLLTISAILGVAAAIGLLYDDYVTWANGGESLFNWDVFIKWIKTANLSIDNLKSAISFLITGYKDWGKALQAGKDWLELKGFTKNGEVSISSLATGFSNLAKDLWNTLLPAIKAVSGAVSKMLDGDFSGAWEDLKNLSVSAFNGATDLLKETAKDATDRLSGFWDVLTGHDPETDKNSLTQNKENLLNNSTLNEQTEILARAVSHGEGNYNSVNRGLVNGKNLGAYEEDLSQLTVNEILARNALPESDPRRMNAVGRYQIINKTLKDLVKQLNLTGDELFTPELQDKLFLALLPKSAKAYVSGKSDNKVQALTDMAKVWASIGVPVAMQGKHRFVQAGESYYAGDGGNKSNKQSLSLVTAALDGARNAQSGLGQISKEYNISNNTDNSQYVTNNTNNTDNSQRNDNSQYVTNNDGDTQNSTVINQQEKTIEVAKRQESDAALLTKGINTLINLANKPFVGEEIAQAANKAQPHIAAMTNLARGQNVVNNNQTEVAINGNIVVNSTSPTISGTVGDAMEGLSRRIVVLNRNNYGLS</sequence>
<reference evidence="3 4" key="1">
    <citation type="submission" date="2018-06" db="EMBL/GenBank/DDBJ databases">
        <authorList>
            <consortium name="Pathogen Informatics"/>
            <person name="Doyle S."/>
        </authorList>
    </citation>
    <scope>NUCLEOTIDE SEQUENCE [LARGE SCALE GENOMIC DNA]</scope>
    <source>
        <strain evidence="3 4">NCTC11413</strain>
    </source>
</reference>
<dbReference type="RefSeq" id="WP_018346265.1">
    <property type="nucleotide sequence ID" value="NZ_UGGZ01000001.1"/>
</dbReference>
<keyword evidence="2" id="KW-1133">Transmembrane helix</keyword>
<gene>
    <name evidence="3" type="ORF">NCTC11413_00683</name>
</gene>
<dbReference type="SUPFAM" id="SSF53955">
    <property type="entry name" value="Lysozyme-like"/>
    <property type="match status" value="1"/>
</dbReference>